<dbReference type="GO" id="GO:0016301">
    <property type="term" value="F:kinase activity"/>
    <property type="evidence" value="ECO:0007669"/>
    <property type="project" value="UniProtKB-KW"/>
</dbReference>
<dbReference type="PROSITE" id="PS50011">
    <property type="entry name" value="PROTEIN_KINASE_DOM"/>
    <property type="match status" value="1"/>
</dbReference>
<evidence type="ECO:0000256" key="4">
    <source>
        <dbReference type="PROSITE-ProRule" id="PRU10141"/>
    </source>
</evidence>
<evidence type="ECO:0000256" key="3">
    <source>
        <dbReference type="ARBA" id="ARBA00022840"/>
    </source>
</evidence>
<evidence type="ECO:0000256" key="1">
    <source>
        <dbReference type="ARBA" id="ARBA00012513"/>
    </source>
</evidence>
<feature type="chain" id="PRO_5046381780" description="non-specific serine/threonine protein kinase" evidence="6">
    <location>
        <begin position="24"/>
        <end position="300"/>
    </location>
</feature>
<dbReference type="Gene3D" id="1.10.510.10">
    <property type="entry name" value="Transferase(Phosphotransferase) domain 1"/>
    <property type="match status" value="1"/>
</dbReference>
<keyword evidence="8" id="KW-0808">Transferase</keyword>
<gene>
    <name evidence="8" type="ORF">TSPI_00406</name>
</gene>
<comment type="caution">
    <text evidence="8">The sequence shown here is derived from an EMBL/GenBank/DDBJ whole genome shotgun (WGS) entry which is preliminary data.</text>
</comment>
<feature type="binding site" evidence="4">
    <location>
        <position position="74"/>
    </location>
    <ligand>
        <name>ATP</name>
        <dbReference type="ChEBI" id="CHEBI:30616"/>
    </ligand>
</feature>
<evidence type="ECO:0000256" key="2">
    <source>
        <dbReference type="ARBA" id="ARBA00022741"/>
    </source>
</evidence>
<dbReference type="Pfam" id="PF00069">
    <property type="entry name" value="Pkinase"/>
    <property type="match status" value="1"/>
</dbReference>
<evidence type="ECO:0000256" key="6">
    <source>
        <dbReference type="SAM" id="SignalP"/>
    </source>
</evidence>
<proteinExistence type="inferred from homology"/>
<evidence type="ECO:0000313" key="8">
    <source>
        <dbReference type="EMBL" id="KAL1231796.1"/>
    </source>
</evidence>
<dbReference type="PROSITE" id="PS00108">
    <property type="entry name" value="PROTEIN_KINASE_ST"/>
    <property type="match status" value="1"/>
</dbReference>
<dbReference type="PROSITE" id="PS00107">
    <property type="entry name" value="PROTEIN_KINASE_ATP"/>
    <property type="match status" value="1"/>
</dbReference>
<protein>
    <recommendedName>
        <fullName evidence="1">non-specific serine/threonine protein kinase</fullName>
        <ecNumber evidence="1">2.7.11.1</ecNumber>
    </recommendedName>
</protein>
<evidence type="ECO:0000259" key="7">
    <source>
        <dbReference type="PROSITE" id="PS50011"/>
    </source>
</evidence>
<keyword evidence="2 4" id="KW-0547">Nucleotide-binding</keyword>
<dbReference type="PANTHER" id="PTHR11909">
    <property type="entry name" value="CASEIN KINASE-RELATED"/>
    <property type="match status" value="1"/>
</dbReference>
<organism evidence="8 9">
    <name type="scientific">Trichinella spiralis</name>
    <name type="common">Trichina worm</name>
    <dbReference type="NCBI Taxonomy" id="6334"/>
    <lineage>
        <taxon>Eukaryota</taxon>
        <taxon>Metazoa</taxon>
        <taxon>Ecdysozoa</taxon>
        <taxon>Nematoda</taxon>
        <taxon>Enoplea</taxon>
        <taxon>Dorylaimia</taxon>
        <taxon>Trichinellida</taxon>
        <taxon>Trichinellidae</taxon>
        <taxon>Trichinella</taxon>
    </lineage>
</organism>
<keyword evidence="3 4" id="KW-0067">ATP-binding</keyword>
<name>A0ABR3K7U6_TRISP</name>
<reference evidence="8 9" key="1">
    <citation type="submission" date="2024-07" db="EMBL/GenBank/DDBJ databases">
        <title>Enhanced genomic and transcriptomic resources for Trichinella pseudospiralis and T. spiralis underpin the discovery of pronounced molecular differences between stages and species.</title>
        <authorList>
            <person name="Pasi K.K."/>
            <person name="La Rosa G."/>
            <person name="Gomez-Morales M.A."/>
            <person name="Tosini F."/>
            <person name="Sumanam S."/>
            <person name="Young N.D."/>
            <person name="Chang B.C."/>
            <person name="Robin G.B."/>
        </authorList>
    </citation>
    <scope>NUCLEOTIDE SEQUENCE [LARGE SCALE GENOMIC DNA]</scope>
    <source>
        <strain evidence="8">ISS534</strain>
    </source>
</reference>
<keyword evidence="6" id="KW-0732">Signal</keyword>
<keyword evidence="5" id="KW-0723">Serine/threonine-protein kinase</keyword>
<feature type="signal peptide" evidence="6">
    <location>
        <begin position="1"/>
        <end position="23"/>
    </location>
</feature>
<dbReference type="InterPro" id="IPR008271">
    <property type="entry name" value="Ser/Thr_kinase_AS"/>
</dbReference>
<keyword evidence="8" id="KW-0418">Kinase</keyword>
<dbReference type="EC" id="2.7.11.1" evidence="1"/>
<dbReference type="InterPro" id="IPR050235">
    <property type="entry name" value="CK1_Ser-Thr_kinase"/>
</dbReference>
<sequence>MLRLLVRFFSALASMMGFGKVETSKSDSDPSDELEEVLKSEKWSVRSPLGKGVSGGVFLVEKGHLFYKKAYALKIMKDKFMYENERNIMEKLQNSSYFPQLIQCRRGLRYHFILMSQHIMTAAKVFKECVEALKVMHEKGLLHRDLKPFNILISMDGRRVLLADFGHSGKYVAENKEKYASCFIGTPAYASLNVQAYFEPTPRDDLLSLFYTAKTFAMQLIPTLPDEFWNIYSYLSGVSQFETPDYAWVMQQLDALMDKQCENRERKYDWELIKSGECEEEIIRKMNKHRNPRWSFFSYF</sequence>
<dbReference type="SUPFAM" id="SSF56112">
    <property type="entry name" value="Protein kinase-like (PK-like)"/>
    <property type="match status" value="1"/>
</dbReference>
<comment type="similarity">
    <text evidence="5">Belongs to the protein kinase superfamily.</text>
</comment>
<dbReference type="InterPro" id="IPR011009">
    <property type="entry name" value="Kinase-like_dom_sf"/>
</dbReference>
<dbReference type="Proteomes" id="UP001558632">
    <property type="component" value="Unassembled WGS sequence"/>
</dbReference>
<dbReference type="InterPro" id="IPR017441">
    <property type="entry name" value="Protein_kinase_ATP_BS"/>
</dbReference>
<evidence type="ECO:0000313" key="9">
    <source>
        <dbReference type="Proteomes" id="UP001558632"/>
    </source>
</evidence>
<evidence type="ECO:0000256" key="5">
    <source>
        <dbReference type="RuleBase" id="RU000304"/>
    </source>
</evidence>
<keyword evidence="9" id="KW-1185">Reference proteome</keyword>
<dbReference type="InterPro" id="IPR000719">
    <property type="entry name" value="Prot_kinase_dom"/>
</dbReference>
<accession>A0ABR3K7U6</accession>
<dbReference type="EMBL" id="JBEUSY010000454">
    <property type="protein sequence ID" value="KAL1231796.1"/>
    <property type="molecule type" value="Genomic_DNA"/>
</dbReference>
<dbReference type="SMART" id="SM00220">
    <property type="entry name" value="S_TKc"/>
    <property type="match status" value="1"/>
</dbReference>
<feature type="domain" description="Protein kinase" evidence="7">
    <location>
        <begin position="43"/>
        <end position="300"/>
    </location>
</feature>